<evidence type="ECO:0000313" key="2">
    <source>
        <dbReference type="EMBL" id="QED29758.1"/>
    </source>
</evidence>
<evidence type="ECO:0000259" key="1">
    <source>
        <dbReference type="SMART" id="SM00955"/>
    </source>
</evidence>
<dbReference type="Pfam" id="PF00773">
    <property type="entry name" value="RNB"/>
    <property type="match status" value="1"/>
</dbReference>
<dbReference type="PANTHER" id="PTHR23355">
    <property type="entry name" value="RIBONUCLEASE"/>
    <property type="match status" value="1"/>
</dbReference>
<sequence>MIVKSAITVLMNENARESIDALVARSVPYTDFTPEVMAEVQHLLSHHGIDDPTLGDMREMAFVTIDNEDTRDLDQALFVERLVNGWRVFYALADASFYVRPGTAIWEEALRRGTSLYLPDRVIPMLPFELSEGLISLNPKVDRRALVFEIDVDDTGHVGSVEVKRARIHSKAKLSYDGVQRFLDQDDGHAWDSEPWADSLRELKAVALARIEAARDRDALEFDRFDLNLSVDPSGQKMLMVARQRNDVERYNEQISLLTNMEGARLLHEKAGPTNSIQSVFRVHLPPISERLRNLRKTLRELADAHHLDDSWTWQKSESLSEFLARLPGEPEYARLRAAIERQVRAANRSSHFSPHAGPHFALGVDHYARFTAPMREIVGIFTHKELLEGLGMERAEDNLADEALRELVIQAAHEGNTRQKTVDKESTLFAIQQELLGDLELDLQQRPMRVGTIVAIRSTRMYVLLDGLPMEVKVYTECLEEYLGEPFEASDVALSSPSFRFRLGQEVKLRTQAWDQNKRRVVLVPVSPD</sequence>
<dbReference type="AlphaFoldDB" id="A0A5B8XXP5"/>
<dbReference type="GO" id="GO:0003723">
    <property type="term" value="F:RNA binding"/>
    <property type="evidence" value="ECO:0007669"/>
    <property type="project" value="InterPro"/>
</dbReference>
<dbReference type="PROSITE" id="PS00018">
    <property type="entry name" value="EF_HAND_1"/>
    <property type="match status" value="1"/>
</dbReference>
<dbReference type="GO" id="GO:0006402">
    <property type="term" value="P:mRNA catabolic process"/>
    <property type="evidence" value="ECO:0007669"/>
    <property type="project" value="TreeGrafter"/>
</dbReference>
<dbReference type="InterPro" id="IPR001900">
    <property type="entry name" value="RNase_II/R"/>
</dbReference>
<proteinExistence type="predicted"/>
<dbReference type="KEGG" id="bbae:FRD01_21485"/>
<keyword evidence="3" id="KW-1185">Reference proteome</keyword>
<dbReference type="SUPFAM" id="SSF50249">
    <property type="entry name" value="Nucleic acid-binding proteins"/>
    <property type="match status" value="1"/>
</dbReference>
<dbReference type="RefSeq" id="WP_146962991.1">
    <property type="nucleotide sequence ID" value="NZ_CP042467.1"/>
</dbReference>
<accession>A0A5B8XXP5</accession>
<protein>
    <submittedName>
        <fullName evidence="2">RNB domain-containing ribonuclease</fullName>
    </submittedName>
</protein>
<dbReference type="InterPro" id="IPR012340">
    <property type="entry name" value="NA-bd_OB-fold"/>
</dbReference>
<dbReference type="InterPro" id="IPR050180">
    <property type="entry name" value="RNR_Ribonuclease"/>
</dbReference>
<gene>
    <name evidence="2" type="ORF">FRD01_21485</name>
</gene>
<dbReference type="SMART" id="SM00955">
    <property type="entry name" value="RNB"/>
    <property type="match status" value="1"/>
</dbReference>
<organism evidence="2 3">
    <name type="scientific">Microvenator marinus</name>
    <dbReference type="NCBI Taxonomy" id="2600177"/>
    <lineage>
        <taxon>Bacteria</taxon>
        <taxon>Deltaproteobacteria</taxon>
        <taxon>Bradymonadales</taxon>
        <taxon>Microvenatoraceae</taxon>
        <taxon>Microvenator</taxon>
    </lineage>
</organism>
<dbReference type="Proteomes" id="UP000321595">
    <property type="component" value="Chromosome"/>
</dbReference>
<dbReference type="OrthoDB" id="9764149at2"/>
<evidence type="ECO:0000313" key="3">
    <source>
        <dbReference type="Proteomes" id="UP000321595"/>
    </source>
</evidence>
<dbReference type="InterPro" id="IPR018247">
    <property type="entry name" value="EF_Hand_1_Ca_BS"/>
</dbReference>
<name>A0A5B8XXP5_9DELT</name>
<feature type="domain" description="RNB" evidence="1">
    <location>
        <begin position="54"/>
        <end position="393"/>
    </location>
</feature>
<dbReference type="EMBL" id="CP042467">
    <property type="protein sequence ID" value="QED29758.1"/>
    <property type="molecule type" value="Genomic_DNA"/>
</dbReference>
<dbReference type="GO" id="GO:0005829">
    <property type="term" value="C:cytosol"/>
    <property type="evidence" value="ECO:0007669"/>
    <property type="project" value="TreeGrafter"/>
</dbReference>
<reference evidence="2 3" key="1">
    <citation type="submission" date="2019-08" db="EMBL/GenBank/DDBJ databases">
        <authorList>
            <person name="Liang Q."/>
        </authorList>
    </citation>
    <scope>NUCLEOTIDE SEQUENCE [LARGE SCALE GENOMIC DNA]</scope>
    <source>
        <strain evidence="2 3">V1718</strain>
    </source>
</reference>
<dbReference type="PANTHER" id="PTHR23355:SF37">
    <property type="entry name" value="EXORIBONUCLEASE 2"/>
    <property type="match status" value="1"/>
</dbReference>
<dbReference type="GO" id="GO:0004540">
    <property type="term" value="F:RNA nuclease activity"/>
    <property type="evidence" value="ECO:0007669"/>
    <property type="project" value="InterPro"/>
</dbReference>